<protein>
    <submittedName>
        <fullName evidence="1">Glutamate decarboxylase</fullName>
    </submittedName>
</protein>
<sequence>MVISTTRSDCGECLDSTFGSRYVSSPVPKFKIPDSSMPKEAAYQLINDELMLDGNPRLNLASFVTTWMEPECDKLMMDAINKNFVDMAEYPVTSELQTRCVNMIAKLFNAPVGDGETAVGTGTVGSSEAMMLAGLAFKRKWQQRRKAQGKAYDKPNMVTGANVHVCWEKFANYFEVELREVKLEEGYYVMDPVKAVELVDENTICVAAILGSTMTGEFEDVKLLNELLSEKNKKNGWENPIHVDAASGGFIAPFLYPELEWDFRLPLVRSINVSGHKYGLVYAGVGWVVWRTQDDLPEELIFNINYLGSEQPTFTLNFSKGSSQIIGQYYQFLRLGFEGYEDIMVNCRDNTTVLREGLTKMGKFDIVSKDVGVPMIAFSLKDSTKYTVFDIAESLRRFGWILPAYTMPANAENVAVLRVVVREDFNRSLAERLLTDIEEVLKEFDSLPSTKAAVLTPATGKTPDEKLLKKSVKGTQGEVTWYWKRLVDGRRAGAC</sequence>
<organism evidence="1 2">
    <name type="scientific">Melia azedarach</name>
    <name type="common">Chinaberry tree</name>
    <dbReference type="NCBI Taxonomy" id="155640"/>
    <lineage>
        <taxon>Eukaryota</taxon>
        <taxon>Viridiplantae</taxon>
        <taxon>Streptophyta</taxon>
        <taxon>Embryophyta</taxon>
        <taxon>Tracheophyta</taxon>
        <taxon>Spermatophyta</taxon>
        <taxon>Magnoliopsida</taxon>
        <taxon>eudicotyledons</taxon>
        <taxon>Gunneridae</taxon>
        <taxon>Pentapetalae</taxon>
        <taxon>rosids</taxon>
        <taxon>malvids</taxon>
        <taxon>Sapindales</taxon>
        <taxon>Meliaceae</taxon>
        <taxon>Melia</taxon>
    </lineage>
</organism>
<gene>
    <name evidence="1" type="ORF">OWV82_015685</name>
</gene>
<comment type="caution">
    <text evidence="1">The sequence shown here is derived from an EMBL/GenBank/DDBJ whole genome shotgun (WGS) entry which is preliminary data.</text>
</comment>
<name>A0ACC1XQI3_MELAZ</name>
<dbReference type="Proteomes" id="UP001164539">
    <property type="component" value="Chromosome 8"/>
</dbReference>
<evidence type="ECO:0000313" key="1">
    <source>
        <dbReference type="EMBL" id="KAJ4713623.1"/>
    </source>
</evidence>
<reference evidence="1 2" key="1">
    <citation type="journal article" date="2023" name="Science">
        <title>Complex scaffold remodeling in plant triterpene biosynthesis.</title>
        <authorList>
            <person name="De La Pena R."/>
            <person name="Hodgson H."/>
            <person name="Liu J.C."/>
            <person name="Stephenson M.J."/>
            <person name="Martin A.C."/>
            <person name="Owen C."/>
            <person name="Harkess A."/>
            <person name="Leebens-Mack J."/>
            <person name="Jimenez L.E."/>
            <person name="Osbourn A."/>
            <person name="Sattely E.S."/>
        </authorList>
    </citation>
    <scope>NUCLEOTIDE SEQUENCE [LARGE SCALE GENOMIC DNA]</scope>
    <source>
        <strain evidence="2">cv. JPN11</strain>
        <tissue evidence="1">Leaf</tissue>
    </source>
</reference>
<dbReference type="EMBL" id="CM051401">
    <property type="protein sequence ID" value="KAJ4713623.1"/>
    <property type="molecule type" value="Genomic_DNA"/>
</dbReference>
<proteinExistence type="predicted"/>
<accession>A0ACC1XQI3</accession>
<evidence type="ECO:0000313" key="2">
    <source>
        <dbReference type="Proteomes" id="UP001164539"/>
    </source>
</evidence>
<keyword evidence="2" id="KW-1185">Reference proteome</keyword>